<dbReference type="EMBL" id="VSRR010002476">
    <property type="protein sequence ID" value="MPC31636.1"/>
    <property type="molecule type" value="Genomic_DNA"/>
</dbReference>
<feature type="compositionally biased region" description="Basic and acidic residues" evidence="1">
    <location>
        <begin position="106"/>
        <end position="131"/>
    </location>
</feature>
<evidence type="ECO:0000313" key="2">
    <source>
        <dbReference type="EMBL" id="MPC31636.1"/>
    </source>
</evidence>
<feature type="region of interest" description="Disordered" evidence="1">
    <location>
        <begin position="106"/>
        <end position="150"/>
    </location>
</feature>
<feature type="compositionally biased region" description="Basic and acidic residues" evidence="1">
    <location>
        <begin position="138"/>
        <end position="150"/>
    </location>
</feature>
<sequence length="150" mass="17250">MNYIPFSSQLPTCDSFNARYTFLTHPYTEQVELVGQVEQVEVERSAWWQDSWLVVKWMLRNEQWIGFKKHDDTNPVAVVTSRTTLVFHSNLALNHLLAASYLQKAASERDPCREDLGERKPGEDTTGREGPRGTTSPGEERHRATLEQTE</sequence>
<dbReference type="Proteomes" id="UP000324222">
    <property type="component" value="Unassembled WGS sequence"/>
</dbReference>
<reference evidence="2 3" key="1">
    <citation type="submission" date="2019-05" db="EMBL/GenBank/DDBJ databases">
        <title>Another draft genome of Portunus trituberculatus and its Hox gene families provides insights of decapod evolution.</title>
        <authorList>
            <person name="Jeong J.-H."/>
            <person name="Song I."/>
            <person name="Kim S."/>
            <person name="Choi T."/>
            <person name="Kim D."/>
            <person name="Ryu S."/>
            <person name="Kim W."/>
        </authorList>
    </citation>
    <scope>NUCLEOTIDE SEQUENCE [LARGE SCALE GENOMIC DNA]</scope>
    <source>
        <tissue evidence="2">Muscle</tissue>
    </source>
</reference>
<name>A0A5B7EEM8_PORTR</name>
<evidence type="ECO:0000313" key="3">
    <source>
        <dbReference type="Proteomes" id="UP000324222"/>
    </source>
</evidence>
<protein>
    <submittedName>
        <fullName evidence="2">Uncharacterized protein</fullName>
    </submittedName>
</protein>
<proteinExistence type="predicted"/>
<accession>A0A5B7EEM8</accession>
<organism evidence="2 3">
    <name type="scientific">Portunus trituberculatus</name>
    <name type="common">Swimming crab</name>
    <name type="synonym">Neptunus trituberculatus</name>
    <dbReference type="NCBI Taxonomy" id="210409"/>
    <lineage>
        <taxon>Eukaryota</taxon>
        <taxon>Metazoa</taxon>
        <taxon>Ecdysozoa</taxon>
        <taxon>Arthropoda</taxon>
        <taxon>Crustacea</taxon>
        <taxon>Multicrustacea</taxon>
        <taxon>Malacostraca</taxon>
        <taxon>Eumalacostraca</taxon>
        <taxon>Eucarida</taxon>
        <taxon>Decapoda</taxon>
        <taxon>Pleocyemata</taxon>
        <taxon>Brachyura</taxon>
        <taxon>Eubrachyura</taxon>
        <taxon>Portunoidea</taxon>
        <taxon>Portunidae</taxon>
        <taxon>Portuninae</taxon>
        <taxon>Portunus</taxon>
    </lineage>
</organism>
<dbReference type="AlphaFoldDB" id="A0A5B7EEM8"/>
<comment type="caution">
    <text evidence="2">The sequence shown here is derived from an EMBL/GenBank/DDBJ whole genome shotgun (WGS) entry which is preliminary data.</text>
</comment>
<gene>
    <name evidence="2" type="ORF">E2C01_024931</name>
</gene>
<evidence type="ECO:0000256" key="1">
    <source>
        <dbReference type="SAM" id="MobiDB-lite"/>
    </source>
</evidence>
<keyword evidence="3" id="KW-1185">Reference proteome</keyword>